<organism evidence="10 11">
    <name type="scientific">Treponema denticola SP33</name>
    <dbReference type="NCBI Taxonomy" id="999437"/>
    <lineage>
        <taxon>Bacteria</taxon>
        <taxon>Pseudomonadati</taxon>
        <taxon>Spirochaetota</taxon>
        <taxon>Spirochaetia</taxon>
        <taxon>Spirochaetales</taxon>
        <taxon>Treponemataceae</taxon>
        <taxon>Treponema</taxon>
    </lineage>
</organism>
<comment type="similarity">
    <text evidence="2">Belongs to the FliN/MopA/SpaO family.</text>
</comment>
<dbReference type="GO" id="GO:0071973">
    <property type="term" value="P:bacterial-type flagellum-dependent cell motility"/>
    <property type="evidence" value="ECO:0007669"/>
    <property type="project" value="InterPro"/>
</dbReference>
<dbReference type="GO" id="GO:0005886">
    <property type="term" value="C:plasma membrane"/>
    <property type="evidence" value="ECO:0007669"/>
    <property type="project" value="UniProtKB-SubCell"/>
</dbReference>
<dbReference type="OrthoDB" id="9773459at2"/>
<evidence type="ECO:0000256" key="6">
    <source>
        <dbReference type="ARBA" id="ARBA00022779"/>
    </source>
</evidence>
<dbReference type="InterPro" id="IPR051469">
    <property type="entry name" value="FliN/MopA/SpaO"/>
</dbReference>
<evidence type="ECO:0000256" key="5">
    <source>
        <dbReference type="ARBA" id="ARBA00022500"/>
    </source>
</evidence>
<protein>
    <recommendedName>
        <fullName evidence="3">Flagellar motor switch protein FliN</fullName>
    </recommendedName>
</protein>
<keyword evidence="4" id="KW-1003">Cell membrane</keyword>
<accession>M2BYS6</accession>
<dbReference type="InterPro" id="IPR001172">
    <property type="entry name" value="FliN_T3SS_HrcQb"/>
</dbReference>
<dbReference type="GO" id="GO:0009425">
    <property type="term" value="C:bacterial-type flagellum basal body"/>
    <property type="evidence" value="ECO:0007669"/>
    <property type="project" value="InterPro"/>
</dbReference>
<dbReference type="Proteomes" id="UP000016183">
    <property type="component" value="Unassembled WGS sequence"/>
</dbReference>
<feature type="domain" description="Flagellar motor switch protein FliN-like C-terminal" evidence="9">
    <location>
        <begin position="324"/>
        <end position="393"/>
    </location>
</feature>
<evidence type="ECO:0000256" key="2">
    <source>
        <dbReference type="ARBA" id="ARBA00009226"/>
    </source>
</evidence>
<keyword evidence="7" id="KW-0472">Membrane</keyword>
<evidence type="ECO:0000256" key="7">
    <source>
        <dbReference type="ARBA" id="ARBA00023136"/>
    </source>
</evidence>
<evidence type="ECO:0000256" key="8">
    <source>
        <dbReference type="ARBA" id="ARBA00025044"/>
    </source>
</evidence>
<sequence length="402" mass="42593">MSDGSISQDEIDALLSGVGGGGIASAPAAGAGDDLAAFKKTAMLQFTKENIPGLSSNLESMTGKTVSISEPVIELSDRETFLRKVSEMAVATLIDFSGAMSGDHAFMMSPELAKKIVSLVNHEDNVEIDDMALSVISETIAQYVGTELSYLERAGLTGVASSPAESSHVPKAMMRLPQRNFVSITYNVKLDDSAYQLWEILSEDVVDKITSTIAGPDPSMQGMGGDTGMQGMAAMGGMQNMGAMQNNGMMGGMQMGSMQTGGPAQQMFGSGMPQGSPQQGGNMQAMNNMGMMPQMGMGASVQPVQFPPLQGFVSQEEQGNIGLIMDVYMEMTVELGRTKRMIKEILGMGEGHIIELDKLAGEPVDVLVNHKPIAKGEVVVIEESFGVRITEILSPAERISDI</sequence>
<dbReference type="InterPro" id="IPR036429">
    <property type="entry name" value="SpoA-like_sf"/>
</dbReference>
<dbReference type="InterPro" id="IPR028976">
    <property type="entry name" value="CheC-like_sf"/>
</dbReference>
<dbReference type="Pfam" id="PF01052">
    <property type="entry name" value="FliMN_C"/>
    <property type="match status" value="1"/>
</dbReference>
<keyword evidence="10" id="KW-0969">Cilium</keyword>
<dbReference type="PATRIC" id="fig|999437.3.peg.324"/>
<keyword evidence="10" id="KW-0282">Flagellum</keyword>
<keyword evidence="6" id="KW-0283">Flagellar rotation</keyword>
<gene>
    <name evidence="10" type="ORF">HMPREF9733_00326</name>
</gene>
<dbReference type="Gene3D" id="3.40.1550.10">
    <property type="entry name" value="CheC-like"/>
    <property type="match status" value="1"/>
</dbReference>
<dbReference type="InterPro" id="IPR001543">
    <property type="entry name" value="FliN-like_C"/>
</dbReference>
<reference evidence="10 11" key="1">
    <citation type="submission" date="2012-01" db="EMBL/GenBank/DDBJ databases">
        <title>The Genome Sequence of Treponema denticola SP33.</title>
        <authorList>
            <consortium name="The Broad Institute Genome Sequencing Platform"/>
            <person name="Earl A."/>
            <person name="Ward D."/>
            <person name="Feldgarden M."/>
            <person name="Gevers D."/>
            <person name="Blanton J.M."/>
            <person name="Fenno C.J."/>
            <person name="Baranova O.V."/>
            <person name="Mathney J."/>
            <person name="Dewhirst F.E."/>
            <person name="Izard J."/>
            <person name="Young S.K."/>
            <person name="Zeng Q."/>
            <person name="Gargeya S."/>
            <person name="Fitzgerald M."/>
            <person name="Haas B."/>
            <person name="Abouelleil A."/>
            <person name="Alvarado L."/>
            <person name="Arachchi H.M."/>
            <person name="Berlin A."/>
            <person name="Chapman S.B."/>
            <person name="Gearin G."/>
            <person name="Goldberg J."/>
            <person name="Griggs A."/>
            <person name="Gujja S."/>
            <person name="Hansen M."/>
            <person name="Heiman D."/>
            <person name="Howarth C."/>
            <person name="Larimer J."/>
            <person name="Lui A."/>
            <person name="MacDonald P.J.P."/>
            <person name="McCowen C."/>
            <person name="Montmayeur A."/>
            <person name="Murphy C."/>
            <person name="Neiman D."/>
            <person name="Pearson M."/>
            <person name="Priest M."/>
            <person name="Roberts A."/>
            <person name="Saif S."/>
            <person name="Shea T."/>
            <person name="Sisk P."/>
            <person name="Stolte C."/>
            <person name="Sykes S."/>
            <person name="Wortman J."/>
            <person name="Nusbaum C."/>
            <person name="Birren B."/>
        </authorList>
    </citation>
    <scope>NUCLEOTIDE SEQUENCE [LARGE SCALE GENOMIC DNA]</scope>
    <source>
        <strain evidence="10 11">SP33</strain>
    </source>
</reference>
<comment type="function">
    <text evidence="8">FliM is one of three proteins (FliG, FliN, FliM) that forms the rotor-mounted switch complex (C ring), located at the base of the basal body. This complex interacts with the CheY and CheZ chemotaxis proteins, in addition to contacting components of the motor that determine the direction of flagellar rotation.</text>
</comment>
<evidence type="ECO:0000256" key="4">
    <source>
        <dbReference type="ARBA" id="ARBA00022475"/>
    </source>
</evidence>
<dbReference type="InterPro" id="IPR012826">
    <property type="entry name" value="FliN"/>
</dbReference>
<evidence type="ECO:0000259" key="9">
    <source>
        <dbReference type="Pfam" id="PF01052"/>
    </source>
</evidence>
<evidence type="ECO:0000256" key="3">
    <source>
        <dbReference type="ARBA" id="ARBA00021897"/>
    </source>
</evidence>
<dbReference type="PRINTS" id="PR00956">
    <property type="entry name" value="FLGMOTORFLIN"/>
</dbReference>
<name>M2BYS6_TREDN</name>
<dbReference type="GO" id="GO:0006935">
    <property type="term" value="P:chemotaxis"/>
    <property type="evidence" value="ECO:0007669"/>
    <property type="project" value="UniProtKB-KW"/>
</dbReference>
<keyword evidence="5" id="KW-0145">Chemotaxis</keyword>
<comment type="caution">
    <text evidence="10">The sequence shown here is derived from an EMBL/GenBank/DDBJ whole genome shotgun (WGS) entry which is preliminary data.</text>
</comment>
<dbReference type="RefSeq" id="WP_010693146.1">
    <property type="nucleotide sequence ID" value="NZ_KB442453.1"/>
</dbReference>
<comment type="subcellular location">
    <subcellularLocation>
        <location evidence="1">Cell membrane</location>
        <topology evidence="1">Peripheral membrane protein</topology>
        <orientation evidence="1">Cytoplasmic side</orientation>
    </subcellularLocation>
</comment>
<dbReference type="PANTHER" id="PTHR43484:SF1">
    <property type="entry name" value="FLAGELLAR MOTOR SWITCH PROTEIN FLIN"/>
    <property type="match status" value="1"/>
</dbReference>
<evidence type="ECO:0000313" key="10">
    <source>
        <dbReference type="EMBL" id="EMB27284.1"/>
    </source>
</evidence>
<evidence type="ECO:0000256" key="1">
    <source>
        <dbReference type="ARBA" id="ARBA00004413"/>
    </source>
</evidence>
<keyword evidence="10" id="KW-0966">Cell projection</keyword>
<dbReference type="SUPFAM" id="SSF103039">
    <property type="entry name" value="CheC-like"/>
    <property type="match status" value="1"/>
</dbReference>
<dbReference type="EMBL" id="AGDZ01000011">
    <property type="protein sequence ID" value="EMB27284.1"/>
    <property type="molecule type" value="Genomic_DNA"/>
</dbReference>
<dbReference type="AlphaFoldDB" id="M2BYS6"/>
<dbReference type="Gene3D" id="2.30.330.10">
    <property type="entry name" value="SpoA-like"/>
    <property type="match status" value="1"/>
</dbReference>
<dbReference type="SUPFAM" id="SSF101801">
    <property type="entry name" value="Surface presentation of antigens (SPOA)"/>
    <property type="match status" value="1"/>
</dbReference>
<dbReference type="HOGENOM" id="CLU_033893_0_0_12"/>
<proteinExistence type="inferred from homology"/>
<dbReference type="NCBIfam" id="TIGR02480">
    <property type="entry name" value="fliN"/>
    <property type="match status" value="1"/>
</dbReference>
<dbReference type="PANTHER" id="PTHR43484">
    <property type="match status" value="1"/>
</dbReference>
<evidence type="ECO:0000313" key="11">
    <source>
        <dbReference type="Proteomes" id="UP000016183"/>
    </source>
</evidence>
<dbReference type="GO" id="GO:0003774">
    <property type="term" value="F:cytoskeletal motor activity"/>
    <property type="evidence" value="ECO:0007669"/>
    <property type="project" value="InterPro"/>
</dbReference>